<gene>
    <name evidence="2" type="ORF">LSAT_V11C500258580</name>
</gene>
<evidence type="ECO:0000313" key="2">
    <source>
        <dbReference type="EMBL" id="KAJ0204171.1"/>
    </source>
</evidence>
<name>A0A9R1X994_LACSA</name>
<comment type="caution">
    <text evidence="2">The sequence shown here is derived from an EMBL/GenBank/DDBJ whole genome shotgun (WGS) entry which is preliminary data.</text>
</comment>
<dbReference type="AlphaFoldDB" id="A0A9R1X994"/>
<keyword evidence="3" id="KW-1185">Reference proteome</keyword>
<feature type="transmembrane region" description="Helical" evidence="1">
    <location>
        <begin position="48"/>
        <end position="71"/>
    </location>
</feature>
<dbReference type="EMBL" id="NBSK02000005">
    <property type="protein sequence ID" value="KAJ0204171.1"/>
    <property type="molecule type" value="Genomic_DNA"/>
</dbReference>
<keyword evidence="1" id="KW-1133">Transmembrane helix</keyword>
<evidence type="ECO:0000256" key="1">
    <source>
        <dbReference type="SAM" id="Phobius"/>
    </source>
</evidence>
<dbReference type="Proteomes" id="UP000235145">
    <property type="component" value="Unassembled WGS sequence"/>
</dbReference>
<reference evidence="2 3" key="1">
    <citation type="journal article" date="2017" name="Nat. Commun.">
        <title>Genome assembly with in vitro proximity ligation data and whole-genome triplication in lettuce.</title>
        <authorList>
            <person name="Reyes-Chin-Wo S."/>
            <person name="Wang Z."/>
            <person name="Yang X."/>
            <person name="Kozik A."/>
            <person name="Arikit S."/>
            <person name="Song C."/>
            <person name="Xia L."/>
            <person name="Froenicke L."/>
            <person name="Lavelle D.O."/>
            <person name="Truco M.J."/>
            <person name="Xia R."/>
            <person name="Zhu S."/>
            <person name="Xu C."/>
            <person name="Xu H."/>
            <person name="Xu X."/>
            <person name="Cox K."/>
            <person name="Korf I."/>
            <person name="Meyers B.C."/>
            <person name="Michelmore R.W."/>
        </authorList>
    </citation>
    <scope>NUCLEOTIDE SEQUENCE [LARGE SCALE GENOMIC DNA]</scope>
    <source>
        <strain evidence="3">cv. Salinas</strain>
        <tissue evidence="2">Seedlings</tissue>
    </source>
</reference>
<evidence type="ECO:0000313" key="3">
    <source>
        <dbReference type="Proteomes" id="UP000235145"/>
    </source>
</evidence>
<accession>A0A9R1X994</accession>
<keyword evidence="1" id="KW-0472">Membrane</keyword>
<protein>
    <submittedName>
        <fullName evidence="2">Uncharacterized protein</fullName>
    </submittedName>
</protein>
<proteinExistence type="predicted"/>
<organism evidence="2 3">
    <name type="scientific">Lactuca sativa</name>
    <name type="common">Garden lettuce</name>
    <dbReference type="NCBI Taxonomy" id="4236"/>
    <lineage>
        <taxon>Eukaryota</taxon>
        <taxon>Viridiplantae</taxon>
        <taxon>Streptophyta</taxon>
        <taxon>Embryophyta</taxon>
        <taxon>Tracheophyta</taxon>
        <taxon>Spermatophyta</taxon>
        <taxon>Magnoliopsida</taxon>
        <taxon>eudicotyledons</taxon>
        <taxon>Gunneridae</taxon>
        <taxon>Pentapetalae</taxon>
        <taxon>asterids</taxon>
        <taxon>campanulids</taxon>
        <taxon>Asterales</taxon>
        <taxon>Asteraceae</taxon>
        <taxon>Cichorioideae</taxon>
        <taxon>Cichorieae</taxon>
        <taxon>Lactucinae</taxon>
        <taxon>Lactuca</taxon>
    </lineage>
</organism>
<keyword evidence="1" id="KW-0812">Transmembrane</keyword>
<sequence>MTHASSVELLGIRKGIILRFRKSRELKANKIVLHVGNGEWDAIQEIGHFYLCLPFCMDLTLINVCLITYIIKKIILVSHLIKFAFKFQFVNDDVHSFLDGIFYFEARPINRIYELNLDETSKK</sequence>